<dbReference type="EMBL" id="SPHZ02000012">
    <property type="protein sequence ID" value="KAF0889401.1"/>
    <property type="molecule type" value="Genomic_DNA"/>
</dbReference>
<evidence type="ECO:0000313" key="1">
    <source>
        <dbReference type="EMBL" id="KAF0889401.1"/>
    </source>
</evidence>
<gene>
    <name evidence="1" type="ORF">E2562_023691</name>
</gene>
<sequence>MSIALEEAKEQNASLDATIQEMKKASAPSINSQRGQAGHLEYALVDILGDEVDALLSVLGKIYIALNHYSPVLKHYPGVTEILKLVQKALKGESI</sequence>
<dbReference type="InterPro" id="IPR037490">
    <property type="entry name" value="WAP"/>
</dbReference>
<protein>
    <submittedName>
        <fullName evidence="1">Uncharacterized protein</fullName>
    </submittedName>
</protein>
<keyword evidence="2" id="KW-1185">Reference proteome</keyword>
<accession>A0A6G1BNM6</accession>
<reference evidence="1 2" key="1">
    <citation type="submission" date="2019-11" db="EMBL/GenBank/DDBJ databases">
        <title>Whole genome sequence of Oryza granulata.</title>
        <authorList>
            <person name="Li W."/>
        </authorList>
    </citation>
    <scope>NUCLEOTIDE SEQUENCE [LARGE SCALE GENOMIC DNA]</scope>
    <source>
        <strain evidence="2">cv. Menghai</strain>
        <tissue evidence="1">Leaf</tissue>
    </source>
</reference>
<dbReference type="PANTHER" id="PTHR33883:SF10">
    <property type="entry name" value="WPP DOMAIN-ASSOCIATED PROTEIN"/>
    <property type="match status" value="1"/>
</dbReference>
<proteinExistence type="predicted"/>
<dbReference type="OrthoDB" id="619142at2759"/>
<dbReference type="PANTHER" id="PTHR33883">
    <property type="entry name" value="WPP DOMAIN-ASSOCIATED PROTEIN"/>
    <property type="match status" value="1"/>
</dbReference>
<evidence type="ECO:0000313" key="2">
    <source>
        <dbReference type="Proteomes" id="UP000479710"/>
    </source>
</evidence>
<organism evidence="1 2">
    <name type="scientific">Oryza meyeriana var. granulata</name>
    <dbReference type="NCBI Taxonomy" id="110450"/>
    <lineage>
        <taxon>Eukaryota</taxon>
        <taxon>Viridiplantae</taxon>
        <taxon>Streptophyta</taxon>
        <taxon>Embryophyta</taxon>
        <taxon>Tracheophyta</taxon>
        <taxon>Spermatophyta</taxon>
        <taxon>Magnoliopsida</taxon>
        <taxon>Liliopsida</taxon>
        <taxon>Poales</taxon>
        <taxon>Poaceae</taxon>
        <taxon>BOP clade</taxon>
        <taxon>Oryzoideae</taxon>
        <taxon>Oryzeae</taxon>
        <taxon>Oryzinae</taxon>
        <taxon>Oryza</taxon>
        <taxon>Oryza meyeriana</taxon>
    </lineage>
</organism>
<comment type="caution">
    <text evidence="1">The sequence shown here is derived from an EMBL/GenBank/DDBJ whole genome shotgun (WGS) entry which is preliminary data.</text>
</comment>
<dbReference type="AlphaFoldDB" id="A0A6G1BNM6"/>
<name>A0A6G1BNM6_9ORYZ</name>
<dbReference type="Proteomes" id="UP000479710">
    <property type="component" value="Unassembled WGS sequence"/>
</dbReference>